<feature type="compositionally biased region" description="Basic and acidic residues" evidence="1">
    <location>
        <begin position="238"/>
        <end position="304"/>
    </location>
</feature>
<dbReference type="Proteomes" id="UP001164746">
    <property type="component" value="Chromosome 15"/>
</dbReference>
<dbReference type="EMBL" id="CP111026">
    <property type="protein sequence ID" value="WAR27962.1"/>
    <property type="molecule type" value="Genomic_DNA"/>
</dbReference>
<dbReference type="PANTHER" id="PTHR12239:SF41">
    <property type="entry name" value="MEMBRANE ASSOCIATED PROTEIN, PUTATIVE-RELATED"/>
    <property type="match status" value="1"/>
</dbReference>
<name>A0ABY7G230_MYAAR</name>
<feature type="region of interest" description="Disordered" evidence="1">
    <location>
        <begin position="167"/>
        <end position="201"/>
    </location>
</feature>
<protein>
    <submittedName>
        <fullName evidence="2">RBP2A-like protein</fullName>
    </submittedName>
</protein>
<sequence length="835" mass="96894">MADIAALKILSSQIESFQKLPDPPDTLSDAEFDNYKARLEQSIGKGVKSVQDVSAYAENIIKKLDELKKCLPEQVKRIQDAIKALFGRLVVVPPGGTLPNENLKFMQRIHELEMKAKELMNHRLNELISETESVCARLKDGAALTVGDIDNLKGCLESWEKSKQESFDEEKRRKEEERRRKEQEERRRREENERRKQEEEERKRQEEEERKRREEEERRRREEEERQRKEEEERQRREEEERIKREKEERLRREAEDREKERQKKLDEEKLKREMERQRQDAEARERERRRKEEEERAKRKDPNNWEPIVYDRPCDEVGGKKAFHSGVCCMVAAPPGDIAREDVECNASDELDDVIEILDDGEKPASSIINIESKKGLLKSEVNPISPETIVQNAKDDSLWENVMSTSSMISISCQRAPAKEIEVDITHHTTASGGRSSRGKLYHMFTTRDKVWKFADMEYKGTKDVVSVTLPAFKDRFSLFELEMPANIPKETALKVAQSCHEQMFKSPVRMIVRQRDVDPQKALVMIAGKKHVINFIDQLKNDGYSYGPDVTKQFGLRDGQRLILTCAGNIGTSSGKNGVVKMTYYTYMNVIKEPLQLHVVDMYKQKDLQEYCGIVRLTVDNGTEFPDEQFDLTVTLPKIERQKTIFPGTRVRFPYYLTALAGFLSRQVCENDELSWKDVLLGIVGSKRELESLIRVAKRKVEDDNDAPSVCTVTLCDWMKATTKKEDKVYHILDTLDYEGLYELHNKCSAFVQFQKEVMTDTALSEISSTTSKSANVLAEDLHLNKEAVDRCKKECGEDSLVLHLLYEWRESDEAIKYGDRALDRLRALCGV</sequence>
<dbReference type="InterPro" id="IPR052293">
    <property type="entry name" value="SRRP"/>
</dbReference>
<organism evidence="2 3">
    <name type="scientific">Mya arenaria</name>
    <name type="common">Soft-shell clam</name>
    <dbReference type="NCBI Taxonomy" id="6604"/>
    <lineage>
        <taxon>Eukaryota</taxon>
        <taxon>Metazoa</taxon>
        <taxon>Spiralia</taxon>
        <taxon>Lophotrochozoa</taxon>
        <taxon>Mollusca</taxon>
        <taxon>Bivalvia</taxon>
        <taxon>Autobranchia</taxon>
        <taxon>Heteroconchia</taxon>
        <taxon>Euheterodonta</taxon>
        <taxon>Imparidentia</taxon>
        <taxon>Neoheterodontei</taxon>
        <taxon>Myida</taxon>
        <taxon>Myoidea</taxon>
        <taxon>Myidae</taxon>
        <taxon>Mya</taxon>
    </lineage>
</organism>
<reference evidence="2" key="1">
    <citation type="submission" date="2022-11" db="EMBL/GenBank/DDBJ databases">
        <title>Centuries of genome instability and evolution in soft-shell clam transmissible cancer (bioRxiv).</title>
        <authorList>
            <person name="Hart S.F.M."/>
            <person name="Yonemitsu M.A."/>
            <person name="Giersch R.M."/>
            <person name="Beal B.F."/>
            <person name="Arriagada G."/>
            <person name="Davis B.W."/>
            <person name="Ostrander E.A."/>
            <person name="Goff S.P."/>
            <person name="Metzger M.J."/>
        </authorList>
    </citation>
    <scope>NUCLEOTIDE SEQUENCE</scope>
    <source>
        <strain evidence="2">MELC-2E11</strain>
        <tissue evidence="2">Siphon/mantle</tissue>
    </source>
</reference>
<evidence type="ECO:0000256" key="1">
    <source>
        <dbReference type="SAM" id="MobiDB-lite"/>
    </source>
</evidence>
<feature type="region of interest" description="Disordered" evidence="1">
    <location>
        <begin position="238"/>
        <end position="307"/>
    </location>
</feature>
<evidence type="ECO:0000313" key="2">
    <source>
        <dbReference type="EMBL" id="WAR27962.1"/>
    </source>
</evidence>
<keyword evidence="3" id="KW-1185">Reference proteome</keyword>
<evidence type="ECO:0000313" key="3">
    <source>
        <dbReference type="Proteomes" id="UP001164746"/>
    </source>
</evidence>
<proteinExistence type="predicted"/>
<gene>
    <name evidence="2" type="ORF">MAR_013666</name>
</gene>
<accession>A0ABY7G230</accession>
<dbReference type="PANTHER" id="PTHR12239">
    <property type="entry name" value="PROTEIN CBG20215-RELATED"/>
    <property type="match status" value="1"/>
</dbReference>